<dbReference type="STRING" id="760192.Halhy_2647"/>
<evidence type="ECO:0000313" key="2">
    <source>
        <dbReference type="Proteomes" id="UP000008461"/>
    </source>
</evidence>
<accession>F4KZT0</accession>
<proteinExistence type="predicted"/>
<dbReference type="Gene3D" id="3.40.50.2300">
    <property type="match status" value="1"/>
</dbReference>
<dbReference type="HOGENOM" id="CLU_107906_0_0_10"/>
<keyword evidence="2" id="KW-1185">Reference proteome</keyword>
<evidence type="ECO:0000313" key="1">
    <source>
        <dbReference type="EMBL" id="AEE50516.1"/>
    </source>
</evidence>
<dbReference type="Proteomes" id="UP000008461">
    <property type="component" value="Chromosome"/>
</dbReference>
<dbReference type="KEGG" id="hhy:Halhy_2647"/>
<dbReference type="EMBL" id="CP002691">
    <property type="protein sequence ID" value="AEE50516.1"/>
    <property type="molecule type" value="Genomic_DNA"/>
</dbReference>
<organism evidence="1 2">
    <name type="scientific">Haliscomenobacter hydrossis (strain ATCC 27775 / DSM 1100 / LMG 10767 / O)</name>
    <dbReference type="NCBI Taxonomy" id="760192"/>
    <lineage>
        <taxon>Bacteria</taxon>
        <taxon>Pseudomonadati</taxon>
        <taxon>Bacteroidota</taxon>
        <taxon>Saprospiria</taxon>
        <taxon>Saprospirales</taxon>
        <taxon>Haliscomenobacteraceae</taxon>
        <taxon>Haliscomenobacter</taxon>
    </lineage>
</organism>
<dbReference type="RefSeq" id="WP_013765064.1">
    <property type="nucleotide sequence ID" value="NC_015510.1"/>
</dbReference>
<reference key="2">
    <citation type="submission" date="2011-04" db="EMBL/GenBank/DDBJ databases">
        <title>Complete sequence of chromosome of Haliscomenobacter hydrossis DSM 1100.</title>
        <authorList>
            <consortium name="US DOE Joint Genome Institute (JGI-PGF)"/>
            <person name="Lucas S."/>
            <person name="Han J."/>
            <person name="Lapidus A."/>
            <person name="Bruce D."/>
            <person name="Goodwin L."/>
            <person name="Pitluck S."/>
            <person name="Peters L."/>
            <person name="Kyrpides N."/>
            <person name="Mavromatis K."/>
            <person name="Ivanova N."/>
            <person name="Ovchinnikova G."/>
            <person name="Pagani I."/>
            <person name="Daligault H."/>
            <person name="Detter J.C."/>
            <person name="Han C."/>
            <person name="Land M."/>
            <person name="Hauser L."/>
            <person name="Markowitz V."/>
            <person name="Cheng J.-F."/>
            <person name="Hugenholtz P."/>
            <person name="Woyke T."/>
            <person name="Wu D."/>
            <person name="Verbarg S."/>
            <person name="Frueling A."/>
            <person name="Brambilla E."/>
            <person name="Klenk H.-P."/>
            <person name="Eisen J.A."/>
        </authorList>
    </citation>
    <scope>NUCLEOTIDE SEQUENCE</scope>
    <source>
        <strain>DSM 1100</strain>
    </source>
</reference>
<name>F4KZT0_HALH1</name>
<dbReference type="AlphaFoldDB" id="F4KZT0"/>
<dbReference type="OrthoDB" id="8480007at2"/>
<reference evidence="1 2" key="1">
    <citation type="journal article" date="2011" name="Stand. Genomic Sci.">
        <title>Complete genome sequence of Haliscomenobacter hydrossis type strain (O).</title>
        <authorList>
            <consortium name="US DOE Joint Genome Institute (JGI-PGF)"/>
            <person name="Daligault H."/>
            <person name="Lapidus A."/>
            <person name="Zeytun A."/>
            <person name="Nolan M."/>
            <person name="Lucas S."/>
            <person name="Del Rio T.G."/>
            <person name="Tice H."/>
            <person name="Cheng J.F."/>
            <person name="Tapia R."/>
            <person name="Han C."/>
            <person name="Goodwin L."/>
            <person name="Pitluck S."/>
            <person name="Liolios K."/>
            <person name="Pagani I."/>
            <person name="Ivanova N."/>
            <person name="Huntemann M."/>
            <person name="Mavromatis K."/>
            <person name="Mikhailova N."/>
            <person name="Pati A."/>
            <person name="Chen A."/>
            <person name="Palaniappan K."/>
            <person name="Land M."/>
            <person name="Hauser L."/>
            <person name="Brambilla E.M."/>
            <person name="Rohde M."/>
            <person name="Verbarg S."/>
            <person name="Goker M."/>
            <person name="Bristow J."/>
            <person name="Eisen J.A."/>
            <person name="Markowitz V."/>
            <person name="Hugenholtz P."/>
            <person name="Kyrpides N.C."/>
            <person name="Klenk H.P."/>
            <person name="Woyke T."/>
        </authorList>
    </citation>
    <scope>NUCLEOTIDE SEQUENCE [LARGE SCALE GENOMIC DNA]</scope>
    <source>
        <strain evidence="2">ATCC 27775 / DSM 1100 / LMG 10767 / O</strain>
    </source>
</reference>
<dbReference type="SUPFAM" id="SSF52172">
    <property type="entry name" value="CheY-like"/>
    <property type="match status" value="1"/>
</dbReference>
<protein>
    <submittedName>
        <fullName evidence="1">Uncharacterized protein</fullName>
    </submittedName>
</protein>
<sequence length="216" mass="25683">MKKNNHKYRVGYIDEESVWVANFTRKLKNDFDIVTFELTEELTLDDITNQIKGKKLDCLVVDFELNETDVVQFNGDEIIDNLRKAYPFFPVFIITSKEEDYVLEQVEDNDIVRLKEELVDRPKILTQRIKNKIERYYSQIHEAENIIESLIKKKNIEGLTILEEEILTEQYMFLEKIYPEEKFLPDSLIQPNNITKLNEFASEAKQILEELKKLNK</sequence>
<gene>
    <name evidence="1" type="ordered locus">Halhy_2647</name>
</gene>
<dbReference type="InterPro" id="IPR011006">
    <property type="entry name" value="CheY-like_superfamily"/>
</dbReference>
<dbReference type="eggNOG" id="COG3437">
    <property type="taxonomic scope" value="Bacteria"/>
</dbReference>